<proteinExistence type="predicted"/>
<feature type="domain" description="Aminoglycoside phosphotransferase" evidence="1">
    <location>
        <begin position="32"/>
        <end position="256"/>
    </location>
</feature>
<dbReference type="PANTHER" id="PTHR21310:SF15">
    <property type="entry name" value="AMINOGLYCOSIDE PHOSPHOTRANSFERASE DOMAIN-CONTAINING PROTEIN"/>
    <property type="match status" value="1"/>
</dbReference>
<dbReference type="Pfam" id="PF01636">
    <property type="entry name" value="APH"/>
    <property type="match status" value="1"/>
</dbReference>
<dbReference type="PANTHER" id="PTHR21310">
    <property type="entry name" value="AMINOGLYCOSIDE PHOSPHOTRANSFERASE-RELATED-RELATED"/>
    <property type="match status" value="1"/>
</dbReference>
<dbReference type="Gene3D" id="3.90.1200.10">
    <property type="match status" value="1"/>
</dbReference>
<organism evidence="2 3">
    <name type="scientific">Cordyceps javanica</name>
    <dbReference type="NCBI Taxonomy" id="43265"/>
    <lineage>
        <taxon>Eukaryota</taxon>
        <taxon>Fungi</taxon>
        <taxon>Dikarya</taxon>
        <taxon>Ascomycota</taxon>
        <taxon>Pezizomycotina</taxon>
        <taxon>Sordariomycetes</taxon>
        <taxon>Hypocreomycetidae</taxon>
        <taxon>Hypocreales</taxon>
        <taxon>Cordycipitaceae</taxon>
        <taxon>Cordyceps</taxon>
    </lineage>
</organism>
<dbReference type="Gene3D" id="3.30.200.20">
    <property type="entry name" value="Phosphorylase Kinase, domain 1"/>
    <property type="match status" value="1"/>
</dbReference>
<protein>
    <submittedName>
        <fullName evidence="2">Transferase</fullName>
    </submittedName>
</protein>
<accession>A0A545VT03</accession>
<evidence type="ECO:0000259" key="1">
    <source>
        <dbReference type="Pfam" id="PF01636"/>
    </source>
</evidence>
<dbReference type="InterPro" id="IPR002575">
    <property type="entry name" value="Aminoglycoside_PTrfase"/>
</dbReference>
<dbReference type="EMBL" id="SPUK01000013">
    <property type="protein sequence ID" value="TQV92907.1"/>
    <property type="molecule type" value="Genomic_DNA"/>
</dbReference>
<keyword evidence="2" id="KW-0808">Transferase</keyword>
<keyword evidence="3" id="KW-1185">Reference proteome</keyword>
<dbReference type="GO" id="GO:0016740">
    <property type="term" value="F:transferase activity"/>
    <property type="evidence" value="ECO:0007669"/>
    <property type="project" value="UniProtKB-KW"/>
</dbReference>
<dbReference type="InterPro" id="IPR011009">
    <property type="entry name" value="Kinase-like_dom_sf"/>
</dbReference>
<dbReference type="Proteomes" id="UP000315783">
    <property type="component" value="Unassembled WGS sequence"/>
</dbReference>
<sequence length="308" mass="33490">MEFTEDAILRLLATVDNVPKPIGQIVRSGEGGEHLVWVIDDAFVLRIRADGQDDTLLRREEAILAFLKSLEHKSTIIPTCLGIGVLDDDERRPYGLYRKVAGVSIESSPHSVNATTEEDLARMLLLLRRASTDSVRGLGLPDAEPADLSELRRRALNAWQRLTSDNGRLGGTLARGVDIGQALRLPESAVNSSRPHERPVLVHADLKGEHVFVDPNTGHLTGVIDWSDACVGHPSVDIHGLAISVGAAAASRIARRAGYDDGDAVVARGAFTARCDSIIRLDAILHGNDDSPEWLVRLQLERALEPVQ</sequence>
<dbReference type="InterPro" id="IPR051678">
    <property type="entry name" value="AGP_Transferase"/>
</dbReference>
<dbReference type="SUPFAM" id="SSF56112">
    <property type="entry name" value="Protein kinase-like (PK-like)"/>
    <property type="match status" value="1"/>
</dbReference>
<evidence type="ECO:0000313" key="2">
    <source>
        <dbReference type="EMBL" id="TQV92907.1"/>
    </source>
</evidence>
<dbReference type="OrthoDB" id="5598852at2759"/>
<gene>
    <name evidence="2" type="ORF">IF1G_08210</name>
</gene>
<reference evidence="2 3" key="1">
    <citation type="journal article" date="2019" name="Appl. Microbiol. Biotechnol.">
        <title>Genome sequence of Isaria javanica and comparative genome analysis insights into family S53 peptidase evolution in fungal entomopathogens.</title>
        <authorList>
            <person name="Lin R."/>
            <person name="Zhang X."/>
            <person name="Xin B."/>
            <person name="Zou M."/>
            <person name="Gao Y."/>
            <person name="Qin F."/>
            <person name="Hu Q."/>
            <person name="Xie B."/>
            <person name="Cheng X."/>
        </authorList>
    </citation>
    <scope>NUCLEOTIDE SEQUENCE [LARGE SCALE GENOMIC DNA]</scope>
    <source>
        <strain evidence="2 3">IJ1G</strain>
    </source>
</reference>
<evidence type="ECO:0000313" key="3">
    <source>
        <dbReference type="Proteomes" id="UP000315783"/>
    </source>
</evidence>
<name>A0A545VT03_9HYPO</name>
<dbReference type="AlphaFoldDB" id="A0A545VT03"/>
<comment type="caution">
    <text evidence="2">The sequence shown here is derived from an EMBL/GenBank/DDBJ whole genome shotgun (WGS) entry which is preliminary data.</text>
</comment>